<keyword evidence="2" id="KW-1185">Reference proteome</keyword>
<comment type="caution">
    <text evidence="1">The sequence shown here is derived from an EMBL/GenBank/DDBJ whole genome shotgun (WGS) entry which is preliminary data.</text>
</comment>
<dbReference type="Proteomes" id="UP000288587">
    <property type="component" value="Unassembled WGS sequence"/>
</dbReference>
<sequence>MNTSRRSALGVITSSATAFLLTETPMAQPMPVTEAIFCIPGMWDGRSDFIRRVVTHEPKGRFMFAGMVLADMQEKEHVGLEVQPRDPQIKRAFELAGQGKLTEAALAAIDRHASVAYLRAPPRLLEERAKVAKFTKLLESVGGLAIKVESTGVAHTWERWSQLVSGTAFDLYAAVVTLVADRDHYYSCGMHNFSLPDCEVPRTLSPDAAAELMNRFNHWRLTETPVLADQHTFSLTSTAPRYRIQLEADARHAADEPFFNPHGLWRLSVA</sequence>
<gene>
    <name evidence="1" type="ORF">EOD73_15310</name>
</gene>
<proteinExistence type="predicted"/>
<protein>
    <submittedName>
        <fullName evidence="1">DUF4261 domain-containing protein</fullName>
    </submittedName>
</protein>
<reference evidence="1 2" key="1">
    <citation type="submission" date="2019-01" db="EMBL/GenBank/DDBJ databases">
        <authorList>
            <person name="Chen W.-M."/>
        </authorList>
    </citation>
    <scope>NUCLEOTIDE SEQUENCE [LARGE SCALE GENOMIC DNA]</scope>
    <source>
        <strain evidence="1 2">CCP-18</strain>
    </source>
</reference>
<dbReference type="EMBL" id="SACM01000005">
    <property type="protein sequence ID" value="RVT82933.1"/>
    <property type="molecule type" value="Genomic_DNA"/>
</dbReference>
<dbReference type="OrthoDB" id="4158605at2"/>
<dbReference type="RefSeq" id="WP_127683914.1">
    <property type="nucleotide sequence ID" value="NZ_SACM01000005.1"/>
</dbReference>
<dbReference type="AlphaFoldDB" id="A0A3S3T433"/>
<organism evidence="1 2">
    <name type="scientific">Inhella crocodyli</name>
    <dbReference type="NCBI Taxonomy" id="2499851"/>
    <lineage>
        <taxon>Bacteria</taxon>
        <taxon>Pseudomonadati</taxon>
        <taxon>Pseudomonadota</taxon>
        <taxon>Betaproteobacteria</taxon>
        <taxon>Burkholderiales</taxon>
        <taxon>Sphaerotilaceae</taxon>
        <taxon>Inhella</taxon>
    </lineage>
</organism>
<evidence type="ECO:0000313" key="1">
    <source>
        <dbReference type="EMBL" id="RVT82933.1"/>
    </source>
</evidence>
<evidence type="ECO:0000313" key="2">
    <source>
        <dbReference type="Proteomes" id="UP000288587"/>
    </source>
</evidence>
<name>A0A3S3T433_9BURK</name>
<accession>A0A3S3T433</accession>